<protein>
    <submittedName>
        <fullName evidence="13">TonB-dependent receptor</fullName>
    </submittedName>
</protein>
<dbReference type="Pfam" id="PF00593">
    <property type="entry name" value="TonB_dep_Rec_b-barrel"/>
    <property type="match status" value="1"/>
</dbReference>
<keyword evidence="2 8" id="KW-0813">Transport</keyword>
<dbReference type="InterPro" id="IPR037066">
    <property type="entry name" value="Plug_dom_sf"/>
</dbReference>
<comment type="similarity">
    <text evidence="8 9">Belongs to the TonB-dependent receptor family.</text>
</comment>
<feature type="signal peptide" evidence="10">
    <location>
        <begin position="1"/>
        <end position="27"/>
    </location>
</feature>
<evidence type="ECO:0000313" key="13">
    <source>
        <dbReference type="EMBL" id="MDC7694322.1"/>
    </source>
</evidence>
<evidence type="ECO:0000256" key="4">
    <source>
        <dbReference type="ARBA" id="ARBA00022692"/>
    </source>
</evidence>
<keyword evidence="13" id="KW-0675">Receptor</keyword>
<keyword evidence="10" id="KW-0732">Signal</keyword>
<evidence type="ECO:0000256" key="5">
    <source>
        <dbReference type="ARBA" id="ARBA00023077"/>
    </source>
</evidence>
<dbReference type="PROSITE" id="PS52016">
    <property type="entry name" value="TONB_DEPENDENT_REC_3"/>
    <property type="match status" value="1"/>
</dbReference>
<evidence type="ECO:0000259" key="11">
    <source>
        <dbReference type="Pfam" id="PF00593"/>
    </source>
</evidence>
<dbReference type="Gene3D" id="2.40.170.20">
    <property type="entry name" value="TonB-dependent receptor, beta-barrel domain"/>
    <property type="match status" value="1"/>
</dbReference>
<keyword evidence="7 8" id="KW-0998">Cell outer membrane</keyword>
<dbReference type="InterPro" id="IPR012910">
    <property type="entry name" value="Plug_dom"/>
</dbReference>
<dbReference type="EMBL" id="JAQQKW010000004">
    <property type="protein sequence ID" value="MDC7694322.1"/>
    <property type="molecule type" value="Genomic_DNA"/>
</dbReference>
<proteinExistence type="inferred from homology"/>
<reference evidence="13 14" key="1">
    <citation type="submission" date="2023-01" db="EMBL/GenBank/DDBJ databases">
        <title>Novel species of the genus Asticcacaulis isolated from rivers.</title>
        <authorList>
            <person name="Lu H."/>
        </authorList>
    </citation>
    <scope>NUCLEOTIDE SEQUENCE [LARGE SCALE GENOMIC DNA]</scope>
    <source>
        <strain evidence="13 14">DXS10W</strain>
    </source>
</reference>
<evidence type="ECO:0000256" key="7">
    <source>
        <dbReference type="ARBA" id="ARBA00023237"/>
    </source>
</evidence>
<evidence type="ECO:0000256" key="1">
    <source>
        <dbReference type="ARBA" id="ARBA00004571"/>
    </source>
</evidence>
<evidence type="ECO:0000256" key="8">
    <source>
        <dbReference type="PROSITE-ProRule" id="PRU01360"/>
    </source>
</evidence>
<feature type="chain" id="PRO_5045725336" evidence="10">
    <location>
        <begin position="28"/>
        <end position="921"/>
    </location>
</feature>
<feature type="domain" description="TonB-dependent receptor-like beta-barrel" evidence="11">
    <location>
        <begin position="449"/>
        <end position="886"/>
    </location>
</feature>
<evidence type="ECO:0000256" key="3">
    <source>
        <dbReference type="ARBA" id="ARBA00022452"/>
    </source>
</evidence>
<dbReference type="SUPFAM" id="SSF56935">
    <property type="entry name" value="Porins"/>
    <property type="match status" value="1"/>
</dbReference>
<keyword evidence="3 8" id="KW-1134">Transmembrane beta strand</keyword>
<accession>A0ABT5IDQ0</accession>
<gene>
    <name evidence="13" type="ORF">PQU94_08515</name>
</gene>
<keyword evidence="4 8" id="KW-0812">Transmembrane</keyword>
<evidence type="ECO:0000313" key="14">
    <source>
        <dbReference type="Proteomes" id="UP001216595"/>
    </source>
</evidence>
<evidence type="ECO:0000256" key="9">
    <source>
        <dbReference type="RuleBase" id="RU003357"/>
    </source>
</evidence>
<feature type="domain" description="TonB-dependent receptor plug" evidence="12">
    <location>
        <begin position="60"/>
        <end position="177"/>
    </location>
</feature>
<dbReference type="PANTHER" id="PTHR40980">
    <property type="entry name" value="PLUG DOMAIN-CONTAINING PROTEIN"/>
    <property type="match status" value="1"/>
</dbReference>
<comment type="subcellular location">
    <subcellularLocation>
        <location evidence="1 8">Cell outer membrane</location>
        <topology evidence="1 8">Multi-pass membrane protein</topology>
    </subcellularLocation>
</comment>
<sequence length="921" mass="100741">MKFSTKLMLMASAMGLGMGMAASAVQAEEATKATEATTKDNGNVTEVVIYANRSTATSAQMKSANTISVMSAEDLEHTAVHNVAEALALLPGVTVTNTGNSFFGGVDGASRGEGMFVGVRGMNTEFTLALINGVNVAQGMPYSRQVQLSLLPPSGLKTIVVNKNSTAEMDGDAIGGTVDFRTPSAFGFKDGYMSLALSGRVESRARDYGEDGLGGGVSAEYARRFGNNQQFGFYGSAFYDKRNYANSMIAGIMTAQQDGSWAYLHSATNTSQGSNPAGFDKEANLAQTGLNVGVSTGFTERYGGNFSLDWRADDTLDIYLRGSYAYAETHQNSTLSQFVPDNSRVLSATTGLYDLNVTKFSVRGWYETNPEQADLGTITLGAVKRAGNWTLSPSIFYSEGDNDRPNHIEASMRVNQSDKYNSGQKVDYSGLFIGYNSDGYPIPMLTPTMANLTNNSLTLLPARRAGQLTQQFSGQEKMGGRIDAQYDFDGGNLAYIKTGLKYVASHRRVISRDWTNDHLANYVGKSVTWSEMGLASDYFDSIYPGLYTFRAPKVNQDRLFEIFYKYFPMATALADQDYLNGDTLKGDENVASAYVTGKYDFGALEVIPGLRFEHSDVKNTYWNTTNKAFESNSTKYNEWLPSLFVNYRPEAGGVYRASLTRAYMRPAMVQLGNKTTVSGVGGDSLSITQGNPDLKTLKSWNLDLSGEWSNREGGYAMVGAFYKKLTDYMYDNGSTQVNTDPATVKNVTYNGKVYDSITYVHPTNGGEGTVKGLEVQLYQKFGMLPGWLSGFGAGANFTRQWTEVDIGKGEKHQIQNAPEYLANLRLNYAWKGLTVDLNHNYTGESVIAYNNVAGLELWTRPAKRTDLHAGYDFGKGLKLDLSVSNLFKDYSYWAHVGKNSLAINDIVDSGSTTLVTLKYTY</sequence>
<name>A0ABT5IDQ0_9CAUL</name>
<dbReference type="Proteomes" id="UP001216595">
    <property type="component" value="Unassembled WGS sequence"/>
</dbReference>
<dbReference type="InterPro" id="IPR039426">
    <property type="entry name" value="TonB-dep_rcpt-like"/>
</dbReference>
<evidence type="ECO:0000256" key="10">
    <source>
        <dbReference type="SAM" id="SignalP"/>
    </source>
</evidence>
<keyword evidence="6 8" id="KW-0472">Membrane</keyword>
<evidence type="ECO:0000259" key="12">
    <source>
        <dbReference type="Pfam" id="PF07715"/>
    </source>
</evidence>
<keyword evidence="5 9" id="KW-0798">TonB box</keyword>
<organism evidence="13 14">
    <name type="scientific">Asticcacaulis currens</name>
    <dbReference type="NCBI Taxonomy" id="2984210"/>
    <lineage>
        <taxon>Bacteria</taxon>
        <taxon>Pseudomonadati</taxon>
        <taxon>Pseudomonadota</taxon>
        <taxon>Alphaproteobacteria</taxon>
        <taxon>Caulobacterales</taxon>
        <taxon>Caulobacteraceae</taxon>
        <taxon>Asticcacaulis</taxon>
    </lineage>
</organism>
<comment type="caution">
    <text evidence="13">The sequence shown here is derived from an EMBL/GenBank/DDBJ whole genome shotgun (WGS) entry which is preliminary data.</text>
</comment>
<dbReference type="Gene3D" id="2.170.130.10">
    <property type="entry name" value="TonB-dependent receptor, plug domain"/>
    <property type="match status" value="1"/>
</dbReference>
<evidence type="ECO:0000256" key="6">
    <source>
        <dbReference type="ARBA" id="ARBA00023136"/>
    </source>
</evidence>
<dbReference type="Pfam" id="PF07715">
    <property type="entry name" value="Plug"/>
    <property type="match status" value="1"/>
</dbReference>
<keyword evidence="14" id="KW-1185">Reference proteome</keyword>
<dbReference type="PANTHER" id="PTHR40980:SF4">
    <property type="entry name" value="TONB-DEPENDENT RECEPTOR-LIKE BETA-BARREL DOMAIN-CONTAINING PROTEIN"/>
    <property type="match status" value="1"/>
</dbReference>
<dbReference type="InterPro" id="IPR036942">
    <property type="entry name" value="Beta-barrel_TonB_sf"/>
</dbReference>
<dbReference type="RefSeq" id="WP_272741036.1">
    <property type="nucleotide sequence ID" value="NZ_JAQQKW010000004.1"/>
</dbReference>
<dbReference type="InterPro" id="IPR010104">
    <property type="entry name" value="TonB_rcpt_bac"/>
</dbReference>
<evidence type="ECO:0000256" key="2">
    <source>
        <dbReference type="ARBA" id="ARBA00022448"/>
    </source>
</evidence>
<dbReference type="NCBIfam" id="TIGR01782">
    <property type="entry name" value="TonB-Xanth-Caul"/>
    <property type="match status" value="1"/>
</dbReference>
<dbReference type="InterPro" id="IPR000531">
    <property type="entry name" value="Beta-barrel_TonB"/>
</dbReference>